<evidence type="ECO:0000313" key="2">
    <source>
        <dbReference type="EMBL" id="KAG2855117.1"/>
    </source>
</evidence>
<name>A0A8T1GJI1_9STRA</name>
<dbReference type="Proteomes" id="UP000697107">
    <property type="component" value="Unassembled WGS sequence"/>
</dbReference>
<reference evidence="4" key="1">
    <citation type="submission" date="2018-10" db="EMBL/GenBank/DDBJ databases">
        <title>Effector identification in a new, highly contiguous assembly of the strawberry crown rot pathogen Phytophthora cactorum.</title>
        <authorList>
            <person name="Armitage A.D."/>
            <person name="Nellist C.F."/>
            <person name="Bates H."/>
            <person name="Vickerstaff R.J."/>
            <person name="Harrison R.J."/>
        </authorList>
    </citation>
    <scope>NUCLEOTIDE SEQUENCE</scope>
    <source>
        <strain evidence="2">15-7</strain>
        <strain evidence="3">4040</strain>
        <strain evidence="4">P415</strain>
    </source>
</reference>
<evidence type="ECO:0000256" key="1">
    <source>
        <dbReference type="SAM" id="MobiDB-lite"/>
    </source>
</evidence>
<dbReference type="VEuPathDB" id="FungiDB:PC110_g13463"/>
<comment type="caution">
    <text evidence="4">The sequence shown here is derived from an EMBL/GenBank/DDBJ whole genome shotgun (WGS) entry which is preliminary data.</text>
</comment>
<dbReference type="EMBL" id="RCMK01001249">
    <property type="protein sequence ID" value="KAG2898508.1"/>
    <property type="molecule type" value="Genomic_DNA"/>
</dbReference>
<sequence>MRTILHREGIYATTHGLRCRLQRVAETFQKEVAKGKQTVEFMELEKLLAKQRPNTCRGRRRLMYCKKLEDSNMDTTNDQSFEPARESDAPDNDHIETNLGPSLPGTSSLQLPSQQKQLSLLQLVEDCPLLELVRSSPLQGQLQHRQKLELETTLERFLADQKERQQEQREHKRTRLSEQQDLQRQTIDLQKRALDIQEKAMNMQERLMALMEKVMDKLN</sequence>
<dbReference type="EMBL" id="RCML01000092">
    <property type="protein sequence ID" value="KAG2992037.1"/>
    <property type="molecule type" value="Genomic_DNA"/>
</dbReference>
<dbReference type="VEuPathDB" id="FungiDB:PC110_g13462"/>
<dbReference type="EMBL" id="RCMG01000391">
    <property type="protein sequence ID" value="KAG2855117.1"/>
    <property type="molecule type" value="Genomic_DNA"/>
</dbReference>
<dbReference type="AlphaFoldDB" id="A0A8T1GJI1"/>
<evidence type="ECO:0000313" key="3">
    <source>
        <dbReference type="EMBL" id="KAG2898508.1"/>
    </source>
</evidence>
<feature type="compositionally biased region" description="Basic and acidic residues" evidence="1">
    <location>
        <begin position="83"/>
        <end position="95"/>
    </location>
</feature>
<organism evidence="4 5">
    <name type="scientific">Phytophthora cactorum</name>
    <dbReference type="NCBI Taxonomy" id="29920"/>
    <lineage>
        <taxon>Eukaryota</taxon>
        <taxon>Sar</taxon>
        <taxon>Stramenopiles</taxon>
        <taxon>Oomycota</taxon>
        <taxon>Peronosporomycetes</taxon>
        <taxon>Peronosporales</taxon>
        <taxon>Peronosporaceae</taxon>
        <taxon>Phytophthora</taxon>
    </lineage>
</organism>
<dbReference type="Proteomes" id="UP000736787">
    <property type="component" value="Unassembled WGS sequence"/>
</dbReference>
<accession>A0A8T1GJI1</accession>
<feature type="region of interest" description="Disordered" evidence="1">
    <location>
        <begin position="161"/>
        <end position="181"/>
    </location>
</feature>
<evidence type="ECO:0000313" key="4">
    <source>
        <dbReference type="EMBL" id="KAG2992037.1"/>
    </source>
</evidence>
<feature type="compositionally biased region" description="Basic and acidic residues" evidence="1">
    <location>
        <begin position="161"/>
        <end position="178"/>
    </location>
</feature>
<feature type="region of interest" description="Disordered" evidence="1">
    <location>
        <begin position="72"/>
        <end position="95"/>
    </location>
</feature>
<evidence type="ECO:0000313" key="5">
    <source>
        <dbReference type="Proteomes" id="UP000697107"/>
    </source>
</evidence>
<gene>
    <name evidence="2" type="ORF">PC113_g12702</name>
    <name evidence="3" type="ORF">PC117_g22508</name>
    <name evidence="4" type="ORF">PC118_g4793</name>
</gene>
<dbReference type="Proteomes" id="UP000735874">
    <property type="component" value="Unassembled WGS sequence"/>
</dbReference>
<protein>
    <submittedName>
        <fullName evidence="4">Uncharacterized protein</fullName>
    </submittedName>
</protein>
<proteinExistence type="predicted"/>